<accession>A0A7W5H0E0</accession>
<reference evidence="2 3" key="1">
    <citation type="submission" date="2020-08" db="EMBL/GenBank/DDBJ databases">
        <title>Genomic Encyclopedia of Type Strains, Phase IV (KMG-IV): sequencing the most valuable type-strain genomes for metagenomic binning, comparative biology and taxonomic classification.</title>
        <authorList>
            <person name="Goeker M."/>
        </authorList>
    </citation>
    <scope>NUCLEOTIDE SEQUENCE [LARGE SCALE GENOMIC DNA]</scope>
    <source>
        <strain evidence="2 3">DSM 27471</strain>
    </source>
</reference>
<organism evidence="2 3">
    <name type="scientific">Microbacter margulisiae</name>
    <dbReference type="NCBI Taxonomy" id="1350067"/>
    <lineage>
        <taxon>Bacteria</taxon>
        <taxon>Pseudomonadati</taxon>
        <taxon>Bacteroidota</taxon>
        <taxon>Bacteroidia</taxon>
        <taxon>Bacteroidales</taxon>
        <taxon>Porphyromonadaceae</taxon>
        <taxon>Microbacter</taxon>
    </lineage>
</organism>
<evidence type="ECO:0008006" key="4">
    <source>
        <dbReference type="Google" id="ProtNLM"/>
    </source>
</evidence>
<keyword evidence="3" id="KW-1185">Reference proteome</keyword>
<evidence type="ECO:0000256" key="1">
    <source>
        <dbReference type="ARBA" id="ARBA00093770"/>
    </source>
</evidence>
<gene>
    <name evidence="2" type="ORF">FHX64_000616</name>
</gene>
<comment type="similarity">
    <text evidence="1">Belongs to the Rv0495c family.</text>
</comment>
<dbReference type="Proteomes" id="UP000544222">
    <property type="component" value="Unassembled WGS sequence"/>
</dbReference>
<proteinExistence type="inferred from homology"/>
<dbReference type="AlphaFoldDB" id="A0A7W5H0E0"/>
<name>A0A7W5H0E0_9PORP</name>
<dbReference type="EMBL" id="JACHYB010000001">
    <property type="protein sequence ID" value="MBB3186453.1"/>
    <property type="molecule type" value="Genomic_DNA"/>
</dbReference>
<protein>
    <recommendedName>
        <fullName evidence="4">DUF3109 family protein</fullName>
    </recommendedName>
</protein>
<dbReference type="Pfam" id="PF11307">
    <property type="entry name" value="DUF3109"/>
    <property type="match status" value="1"/>
</dbReference>
<evidence type="ECO:0000313" key="2">
    <source>
        <dbReference type="EMBL" id="MBB3186453.1"/>
    </source>
</evidence>
<sequence>MIQIDDTIISRDIVQQNFICDLSKCKGICCVEGEEGAPVTEEEAKQIEVLLPSIWADLSVAAKEVIEKQGITYLDRDNDLSISIVNGAECVFAFQDAEGYWKCRIEEAFEKGKTSFKKPISCHLYPVRLQKHRTFTAVNYHQWHICKGGIELGDQENRKLFQFLKEPLIRRFGEDWYQQLIAVANYITNTEFKM</sequence>
<dbReference type="InterPro" id="IPR021458">
    <property type="entry name" value="Rv0495c"/>
</dbReference>
<comment type="caution">
    <text evidence="2">The sequence shown here is derived from an EMBL/GenBank/DDBJ whole genome shotgun (WGS) entry which is preliminary data.</text>
</comment>
<evidence type="ECO:0000313" key="3">
    <source>
        <dbReference type="Proteomes" id="UP000544222"/>
    </source>
</evidence>
<dbReference type="RefSeq" id="WP_183412345.1">
    <property type="nucleotide sequence ID" value="NZ_JACHYB010000001.1"/>
</dbReference>